<dbReference type="PANTHER" id="PTHR43143">
    <property type="entry name" value="METALLOPHOSPHOESTERASE, CALCINEURIN SUPERFAMILY"/>
    <property type="match status" value="1"/>
</dbReference>
<dbReference type="EMBL" id="BAAALR010000024">
    <property type="protein sequence ID" value="GAA1678769.1"/>
    <property type="molecule type" value="Genomic_DNA"/>
</dbReference>
<dbReference type="InterPro" id="IPR029052">
    <property type="entry name" value="Metallo-depent_PP-like"/>
</dbReference>
<evidence type="ECO:0000313" key="5">
    <source>
        <dbReference type="Proteomes" id="UP001499947"/>
    </source>
</evidence>
<dbReference type="PANTHER" id="PTHR43143:SF5">
    <property type="entry name" value="SECRETED PROTEIN"/>
    <property type="match status" value="1"/>
</dbReference>
<evidence type="ECO:0000313" key="4">
    <source>
        <dbReference type="EMBL" id="GAA1678769.1"/>
    </source>
</evidence>
<name>A0ABP4SXD9_9ACTN</name>
<evidence type="ECO:0000259" key="2">
    <source>
        <dbReference type="Pfam" id="PF00149"/>
    </source>
</evidence>
<feature type="domain" description="AB hydrolase-1" evidence="3">
    <location>
        <begin position="751"/>
        <end position="966"/>
    </location>
</feature>
<dbReference type="InterPro" id="IPR006311">
    <property type="entry name" value="TAT_signal"/>
</dbReference>
<gene>
    <name evidence="4" type="ORF">GCM10009680_17730</name>
</gene>
<dbReference type="SUPFAM" id="SSF56300">
    <property type="entry name" value="Metallo-dependent phosphatases"/>
    <property type="match status" value="1"/>
</dbReference>
<dbReference type="Pfam" id="PF00149">
    <property type="entry name" value="Metallophos"/>
    <property type="match status" value="1"/>
</dbReference>
<feature type="region of interest" description="Disordered" evidence="1">
    <location>
        <begin position="516"/>
        <end position="583"/>
    </location>
</feature>
<evidence type="ECO:0000259" key="3">
    <source>
        <dbReference type="Pfam" id="PF00561"/>
    </source>
</evidence>
<keyword evidence="5" id="KW-1185">Reference proteome</keyword>
<dbReference type="InterPro" id="IPR029058">
    <property type="entry name" value="AB_hydrolase_fold"/>
</dbReference>
<dbReference type="PROSITE" id="PS51318">
    <property type="entry name" value="TAT"/>
    <property type="match status" value="1"/>
</dbReference>
<organism evidence="4 5">
    <name type="scientific">Streptomyces yatensis</name>
    <dbReference type="NCBI Taxonomy" id="155177"/>
    <lineage>
        <taxon>Bacteria</taxon>
        <taxon>Bacillati</taxon>
        <taxon>Actinomycetota</taxon>
        <taxon>Actinomycetes</taxon>
        <taxon>Kitasatosporales</taxon>
        <taxon>Streptomycetaceae</taxon>
        <taxon>Streptomyces</taxon>
        <taxon>Streptomyces violaceusniger group</taxon>
    </lineage>
</organism>
<accession>A0ABP4SXD9</accession>
<dbReference type="InterPro" id="IPR051918">
    <property type="entry name" value="STPP_CPPED1"/>
</dbReference>
<evidence type="ECO:0000256" key="1">
    <source>
        <dbReference type="SAM" id="MobiDB-lite"/>
    </source>
</evidence>
<feature type="compositionally biased region" description="Basic and acidic residues" evidence="1">
    <location>
        <begin position="602"/>
        <end position="612"/>
    </location>
</feature>
<feature type="compositionally biased region" description="Basic and acidic residues" evidence="1">
    <location>
        <begin position="563"/>
        <end position="583"/>
    </location>
</feature>
<feature type="region of interest" description="Disordered" evidence="1">
    <location>
        <begin position="602"/>
        <end position="644"/>
    </location>
</feature>
<reference evidence="5" key="1">
    <citation type="journal article" date="2019" name="Int. J. Syst. Evol. Microbiol.">
        <title>The Global Catalogue of Microorganisms (GCM) 10K type strain sequencing project: providing services to taxonomists for standard genome sequencing and annotation.</title>
        <authorList>
            <consortium name="The Broad Institute Genomics Platform"/>
            <consortium name="The Broad Institute Genome Sequencing Center for Infectious Disease"/>
            <person name="Wu L."/>
            <person name="Ma J."/>
        </authorList>
    </citation>
    <scope>NUCLEOTIDE SEQUENCE [LARGE SCALE GENOMIC DNA]</scope>
    <source>
        <strain evidence="5">JCM 13244</strain>
    </source>
</reference>
<sequence length="1025" mass="111955">MDAAGRDQLGRRTLLRATAVIPAAGTAAVVSGTTPGHAATAKAGGHRYDPESPRFSLAVLPDTQYLFDADSSDPEPLRATFRYLVSQREDANIAFMAHLGDVTEHGSREEITLAATVFGTLHGKVPYSVLAGNHDIDSGTDDQRGDSAYLDAFGPRRFSAMPTFGGASPDGYNSYHVLPAGGREWLVLALDWRISDSGLRWAQKVLDAHPTLPAVLTTHDLAWADDEGSAQLSDNGKRLWDGLVRGNDQIFLALGGHYWPPGRTVLTNDAGNDVHIHITNYQDRYYGGAGMIRLYAFDLVRDVIDVETFSPWFLSRDPEKRTPLEAETIELTGPVDRFSLSIDFERRFSSFAPVVPRKPRPASAVMPRGTLAYWRFDASGTASRAGADGPVGTDTVLRDLSGHGNDLRVTRLHDSGPEVLTWSGEHHGDQPAHASLRFDGGKGPDRGAVLTTSATAPLNSEKFTRGYTIETFIKLPDPFEGDHAWMGILSWEGRFRRRRKDHRLVARRADVQPQCDPRALPAVRGLPPCAGRRSDLLEPRPAGGPVDPRRRRQRRPSHRGVRRRLEDRPQSHPAVDRNRHARQALRDRWHPVRGEVRPGLLRLDRGHPHRETSPAATGLHERPRLVSSRSEGVGGDRPAHRVTSPYDQETHVPRALVTGIAATAVATVLLTGSGAVSATATATAPREPHATDVHRVRIQDDFDSLGPEVRGMTLDSGRTAHYIDDGPRDGKPVLYIGGTGTSARVAHMTDFLRSTRESLGLRLISVERNGFGDTEFDKGLGKADFAKDALQVLDRVGVRKVSVIAISGGGPYAAELASLAPDRVLSLHLAAALPPYGAQRPYCSMSDEELGKSLEKQIADPRVWWALPDDSPTKRIPGFADTAFEDGARTYNQRGQKADPAPQVHEQKLYCQRPGPDLSKLTAPVTLYSGKKDTTVPPSTIDTWKQHLPGKPTVRSYADSGHDVQYRHWDQILVDLAGHTDRTVICYRGHSSMPPARIADPLVAKGQATLGSCAWQKPAADSPVG</sequence>
<dbReference type="SUPFAM" id="SSF53474">
    <property type="entry name" value="alpha/beta-Hydrolases"/>
    <property type="match status" value="1"/>
</dbReference>
<dbReference type="Gene3D" id="3.60.21.10">
    <property type="match status" value="1"/>
</dbReference>
<dbReference type="Gene3D" id="3.40.50.1820">
    <property type="entry name" value="alpha/beta hydrolase"/>
    <property type="match status" value="1"/>
</dbReference>
<dbReference type="Proteomes" id="UP001499947">
    <property type="component" value="Unassembled WGS sequence"/>
</dbReference>
<comment type="caution">
    <text evidence="4">The sequence shown here is derived from an EMBL/GenBank/DDBJ whole genome shotgun (WGS) entry which is preliminary data.</text>
</comment>
<dbReference type="Pfam" id="PF00561">
    <property type="entry name" value="Abhydrolase_1"/>
    <property type="match status" value="1"/>
</dbReference>
<feature type="compositionally biased region" description="Basic residues" evidence="1">
    <location>
        <begin position="549"/>
        <end position="562"/>
    </location>
</feature>
<feature type="domain" description="Calcineurin-like phosphoesterase" evidence="2">
    <location>
        <begin position="60"/>
        <end position="223"/>
    </location>
</feature>
<dbReference type="InterPro" id="IPR004843">
    <property type="entry name" value="Calcineurin-like_PHP"/>
</dbReference>
<protein>
    <submittedName>
        <fullName evidence="4">Uncharacterized protein</fullName>
    </submittedName>
</protein>
<proteinExistence type="predicted"/>
<dbReference type="InterPro" id="IPR000073">
    <property type="entry name" value="AB_hydrolase_1"/>
</dbReference>